<feature type="transmembrane region" description="Helical" evidence="1">
    <location>
        <begin position="246"/>
        <end position="271"/>
    </location>
</feature>
<evidence type="ECO:0008006" key="4">
    <source>
        <dbReference type="Google" id="ProtNLM"/>
    </source>
</evidence>
<dbReference type="Proteomes" id="UP000823894">
    <property type="component" value="Unassembled WGS sequence"/>
</dbReference>
<keyword evidence="1" id="KW-1133">Transmembrane helix</keyword>
<keyword evidence="1" id="KW-0472">Membrane</keyword>
<keyword evidence="1" id="KW-0812">Transmembrane</keyword>
<reference evidence="2" key="1">
    <citation type="journal article" date="2021" name="PeerJ">
        <title>Extensive microbial diversity within the chicken gut microbiome revealed by metagenomics and culture.</title>
        <authorList>
            <person name="Gilroy R."/>
            <person name="Ravi A."/>
            <person name="Getino M."/>
            <person name="Pursley I."/>
            <person name="Horton D.L."/>
            <person name="Alikhan N.F."/>
            <person name="Baker D."/>
            <person name="Gharbi K."/>
            <person name="Hall N."/>
            <person name="Watson M."/>
            <person name="Adriaenssens E.M."/>
            <person name="Foster-Nyarko E."/>
            <person name="Jarju S."/>
            <person name="Secka A."/>
            <person name="Antonio M."/>
            <person name="Oren A."/>
            <person name="Chaudhuri R.R."/>
            <person name="La Ragione R."/>
            <person name="Hildebrand F."/>
            <person name="Pallen M.J."/>
        </authorList>
    </citation>
    <scope>NUCLEOTIDE SEQUENCE</scope>
    <source>
        <strain evidence="2">ChiGjej1B1-1692</strain>
    </source>
</reference>
<dbReference type="PROSITE" id="PS51257">
    <property type="entry name" value="PROKAR_LIPOPROTEIN"/>
    <property type="match status" value="1"/>
</dbReference>
<sequence length="281" mass="31058">MRFGKLFRYDLRSGFTSCIFRLAAIVVLVLVSCAEMYFRKHTVYRLADAVPAAGYMDYLCYLLGGIREYVPGGEENFLFPAKWFLFHLLVQYGCLHYSVRDLSSLGSTVLPRSGNRTAWWLSKCLWNCCYVTAVYALTAGAVLLFCMAAGEPVNLQVTPEFLNTLMGAGCFYESIPAEFSLVIVGLPFFISLGNCLIQLVLTLFLKPMFSFGIAAAFLLCGAYRNLPVFWETFAMPVRSAYVVENGFAAAEGAVIALAAAVLAAVIGTVCFKRKNILRMEG</sequence>
<feature type="transmembrane region" description="Helical" evidence="1">
    <location>
        <begin position="208"/>
        <end position="226"/>
    </location>
</feature>
<feature type="transmembrane region" description="Helical" evidence="1">
    <location>
        <begin position="124"/>
        <end position="150"/>
    </location>
</feature>
<feature type="transmembrane region" description="Helical" evidence="1">
    <location>
        <begin position="20"/>
        <end position="38"/>
    </location>
</feature>
<dbReference type="AlphaFoldDB" id="A0A9D2SW61"/>
<evidence type="ECO:0000313" key="3">
    <source>
        <dbReference type="Proteomes" id="UP000823894"/>
    </source>
</evidence>
<comment type="caution">
    <text evidence="2">The sequence shown here is derived from an EMBL/GenBank/DDBJ whole genome shotgun (WGS) entry which is preliminary data.</text>
</comment>
<organism evidence="2 3">
    <name type="scientific">Candidatus Mediterraneibacter faecigallinarum</name>
    <dbReference type="NCBI Taxonomy" id="2838669"/>
    <lineage>
        <taxon>Bacteria</taxon>
        <taxon>Bacillati</taxon>
        <taxon>Bacillota</taxon>
        <taxon>Clostridia</taxon>
        <taxon>Lachnospirales</taxon>
        <taxon>Lachnospiraceae</taxon>
        <taxon>Mediterraneibacter</taxon>
    </lineage>
</organism>
<feature type="transmembrane region" description="Helical" evidence="1">
    <location>
        <begin position="179"/>
        <end position="201"/>
    </location>
</feature>
<protein>
    <recommendedName>
        <fullName evidence="4">ABC-2 family transporter protein</fullName>
    </recommendedName>
</protein>
<gene>
    <name evidence="2" type="ORF">H9757_02855</name>
</gene>
<evidence type="ECO:0000256" key="1">
    <source>
        <dbReference type="SAM" id="Phobius"/>
    </source>
</evidence>
<proteinExistence type="predicted"/>
<dbReference type="EMBL" id="DWWK01000035">
    <property type="protein sequence ID" value="HJC37993.1"/>
    <property type="molecule type" value="Genomic_DNA"/>
</dbReference>
<evidence type="ECO:0000313" key="2">
    <source>
        <dbReference type="EMBL" id="HJC37993.1"/>
    </source>
</evidence>
<name>A0A9D2SW61_9FIRM</name>
<reference evidence="2" key="2">
    <citation type="submission" date="2021-04" db="EMBL/GenBank/DDBJ databases">
        <authorList>
            <person name="Gilroy R."/>
        </authorList>
    </citation>
    <scope>NUCLEOTIDE SEQUENCE</scope>
    <source>
        <strain evidence="2">ChiGjej1B1-1692</strain>
    </source>
</reference>
<accession>A0A9D2SW61</accession>